<proteinExistence type="predicted"/>
<evidence type="ECO:0000313" key="3">
    <source>
        <dbReference type="Proteomes" id="UP000018348"/>
    </source>
</evidence>
<dbReference type="EMBL" id="CAQK01000059">
    <property type="protein sequence ID" value="CCQ49066.1"/>
    <property type="molecule type" value="Genomic_DNA"/>
</dbReference>
<comment type="caution">
    <text evidence="2">The sequence shown here is derived from an EMBL/GenBank/DDBJ whole genome shotgun (WGS) entry which is preliminary data.</text>
</comment>
<evidence type="ECO:0000256" key="1">
    <source>
        <dbReference type="SAM" id="Phobius"/>
    </source>
</evidence>
<keyword evidence="1" id="KW-1133">Transmembrane helix</keyword>
<reference evidence="2 3" key="1">
    <citation type="submission" date="2013-01" db="EMBL/GenBank/DDBJ databases">
        <authorList>
            <person name="Bench S."/>
        </authorList>
    </citation>
    <scope>NUCLEOTIDE SEQUENCE [LARGE SCALE GENOMIC DNA]</scope>
    <source>
        <strain evidence="2 3">WH 8502</strain>
    </source>
</reference>
<dbReference type="AlphaFoldDB" id="T2I6Y8"/>
<organism evidence="2 3">
    <name type="scientific">Crocosphaera watsonii WH 8502</name>
    <dbReference type="NCBI Taxonomy" id="423474"/>
    <lineage>
        <taxon>Bacteria</taxon>
        <taxon>Bacillati</taxon>
        <taxon>Cyanobacteriota</taxon>
        <taxon>Cyanophyceae</taxon>
        <taxon>Oscillatoriophycideae</taxon>
        <taxon>Chroococcales</taxon>
        <taxon>Aphanothecaceae</taxon>
        <taxon>Crocosphaera</taxon>
    </lineage>
</organism>
<keyword evidence="1" id="KW-0812">Transmembrane</keyword>
<gene>
    <name evidence="2" type="ORF">CWATWH8502_3335</name>
</gene>
<feature type="transmembrane region" description="Helical" evidence="1">
    <location>
        <begin position="6"/>
        <end position="23"/>
    </location>
</feature>
<keyword evidence="1" id="KW-0472">Membrane</keyword>
<reference evidence="2 3" key="2">
    <citation type="submission" date="2013-09" db="EMBL/GenBank/DDBJ databases">
        <title>Whole genome comparison of six Crocosphaera watsonii strains with differing phenotypes.</title>
        <authorList>
            <person name="Bench S.R."/>
            <person name="Heller P."/>
            <person name="Frank I."/>
            <person name="Arciniega M."/>
            <person name="Shilova I.N."/>
            <person name="Zehr J.P."/>
        </authorList>
    </citation>
    <scope>NUCLEOTIDE SEQUENCE [LARGE SCALE GENOMIC DNA]</scope>
    <source>
        <strain evidence="2 3">WH 8502</strain>
    </source>
</reference>
<sequence length="49" mass="5712">MDNELFSFLLGVTLLIAYLIFSAKTEMGTKLFKKKRSNRSSEFGVFYRI</sequence>
<evidence type="ECO:0000313" key="2">
    <source>
        <dbReference type="EMBL" id="CCQ49066.1"/>
    </source>
</evidence>
<protein>
    <submittedName>
        <fullName evidence="2">Uncharacterized protein</fullName>
    </submittedName>
</protein>
<accession>T2I6Y8</accession>
<name>T2I6Y8_CROWT</name>
<dbReference type="Proteomes" id="UP000018348">
    <property type="component" value="Unassembled WGS sequence"/>
</dbReference>